<reference evidence="3" key="2">
    <citation type="journal article" date="2022" name="Hortic Res">
        <title>The genome of Dioscorea zingiberensis sheds light on the biosynthesis, origin and evolution of the medicinally important diosgenin saponins.</title>
        <authorList>
            <person name="Li Y."/>
            <person name="Tan C."/>
            <person name="Li Z."/>
            <person name="Guo J."/>
            <person name="Li S."/>
            <person name="Chen X."/>
            <person name="Wang C."/>
            <person name="Dai X."/>
            <person name="Yang H."/>
            <person name="Song W."/>
            <person name="Hou L."/>
            <person name="Xu J."/>
            <person name="Tong Z."/>
            <person name="Xu A."/>
            <person name="Yuan X."/>
            <person name="Wang W."/>
            <person name="Yang Q."/>
            <person name="Chen L."/>
            <person name="Sun Z."/>
            <person name="Wang K."/>
            <person name="Pan B."/>
            <person name="Chen J."/>
            <person name="Bao Y."/>
            <person name="Liu F."/>
            <person name="Qi X."/>
            <person name="Gang D.R."/>
            <person name="Wen J."/>
            <person name="Li J."/>
        </authorList>
    </citation>
    <scope>NUCLEOTIDE SEQUENCE</scope>
    <source>
        <strain evidence="3">Dzin_1.0</strain>
    </source>
</reference>
<dbReference type="AlphaFoldDB" id="A0A9D5DCZ6"/>
<dbReference type="PANTHER" id="PTHR31676:SF110">
    <property type="entry name" value="TRANSMEMBRANE PROTEIN"/>
    <property type="match status" value="1"/>
</dbReference>
<keyword evidence="2" id="KW-0732">Signal</keyword>
<evidence type="ECO:0000313" key="3">
    <source>
        <dbReference type="EMBL" id="KAJ0988974.1"/>
    </source>
</evidence>
<evidence type="ECO:0000256" key="1">
    <source>
        <dbReference type="SAM" id="MobiDB-lite"/>
    </source>
</evidence>
<proteinExistence type="predicted"/>
<dbReference type="FunFam" id="2.30.240.10:FF:000002">
    <property type="entry name" value="Uncharacterized protein At3g07460"/>
    <property type="match status" value="1"/>
</dbReference>
<dbReference type="InterPro" id="IPR007493">
    <property type="entry name" value="DUF538"/>
</dbReference>
<evidence type="ECO:0000256" key="2">
    <source>
        <dbReference type="SAM" id="SignalP"/>
    </source>
</evidence>
<dbReference type="InterPro" id="IPR036758">
    <property type="entry name" value="At5g01610-like"/>
</dbReference>
<evidence type="ECO:0000313" key="4">
    <source>
        <dbReference type="Proteomes" id="UP001085076"/>
    </source>
</evidence>
<reference evidence="3" key="1">
    <citation type="submission" date="2021-03" db="EMBL/GenBank/DDBJ databases">
        <authorList>
            <person name="Li Z."/>
            <person name="Yang C."/>
        </authorList>
    </citation>
    <scope>NUCLEOTIDE SEQUENCE</scope>
    <source>
        <strain evidence="3">Dzin_1.0</strain>
        <tissue evidence="3">Leaf</tissue>
    </source>
</reference>
<feature type="region of interest" description="Disordered" evidence="1">
    <location>
        <begin position="140"/>
        <end position="176"/>
    </location>
</feature>
<dbReference type="EMBL" id="JAGGNH010000001">
    <property type="protein sequence ID" value="KAJ0988974.1"/>
    <property type="molecule type" value="Genomic_DNA"/>
</dbReference>
<dbReference type="Proteomes" id="UP001085076">
    <property type="component" value="Miscellaneous, Linkage group lg01"/>
</dbReference>
<dbReference type="PANTHER" id="PTHR31676">
    <property type="entry name" value="T31J12.3 PROTEIN-RELATED"/>
    <property type="match status" value="1"/>
</dbReference>
<comment type="caution">
    <text evidence="3">The sequence shown here is derived from an EMBL/GenBank/DDBJ whole genome shotgun (WGS) entry which is preliminary data.</text>
</comment>
<name>A0A9D5DCZ6_9LILI</name>
<dbReference type="SUPFAM" id="SSF141562">
    <property type="entry name" value="At5g01610-like"/>
    <property type="match status" value="1"/>
</dbReference>
<organism evidence="3 4">
    <name type="scientific">Dioscorea zingiberensis</name>
    <dbReference type="NCBI Taxonomy" id="325984"/>
    <lineage>
        <taxon>Eukaryota</taxon>
        <taxon>Viridiplantae</taxon>
        <taxon>Streptophyta</taxon>
        <taxon>Embryophyta</taxon>
        <taxon>Tracheophyta</taxon>
        <taxon>Spermatophyta</taxon>
        <taxon>Magnoliopsida</taxon>
        <taxon>Liliopsida</taxon>
        <taxon>Dioscoreales</taxon>
        <taxon>Dioscoreaceae</taxon>
        <taxon>Dioscorea</taxon>
    </lineage>
</organism>
<feature type="signal peptide" evidence="2">
    <location>
        <begin position="1"/>
        <end position="27"/>
    </location>
</feature>
<accession>A0A9D5DCZ6</accession>
<protein>
    <submittedName>
        <fullName evidence="3">Uncharacterized protein</fullName>
    </submittedName>
</protein>
<keyword evidence="4" id="KW-1185">Reference proteome</keyword>
<feature type="chain" id="PRO_5038998477" evidence="2">
    <location>
        <begin position="28"/>
        <end position="176"/>
    </location>
</feature>
<dbReference type="OrthoDB" id="754232at2759"/>
<sequence length="176" mass="19061">MLHRSELPLLALAIAALLALAPAPSDSAGMSAVDVLRAMGLPIGLLPKGVREFNLDQDGRFEAHLDYPCLAKFENCVRYETNVSGILSYGRISSLSGVSAQDLFLWLPVKTILVDNPLSGVIYFDVGAVRKQFSRSLFDTPPECSPSDEDNVVALHHGDRGGDLDPDLEDAQRNVL</sequence>
<dbReference type="Pfam" id="PF04398">
    <property type="entry name" value="DUF538"/>
    <property type="match status" value="1"/>
</dbReference>
<dbReference type="Gene3D" id="2.30.240.10">
    <property type="entry name" value="At5g01610-like"/>
    <property type="match status" value="1"/>
</dbReference>
<gene>
    <name evidence="3" type="ORF">J5N97_007330</name>
</gene>